<dbReference type="InterPro" id="IPR023214">
    <property type="entry name" value="HAD_sf"/>
</dbReference>
<organism evidence="1 2">
    <name type="scientific">Allosphingosinicella deserti</name>
    <dbReference type="NCBI Taxonomy" id="2116704"/>
    <lineage>
        <taxon>Bacteria</taxon>
        <taxon>Pseudomonadati</taxon>
        <taxon>Pseudomonadota</taxon>
        <taxon>Alphaproteobacteria</taxon>
        <taxon>Sphingomonadales</taxon>
        <taxon>Sphingomonadaceae</taxon>
        <taxon>Allosphingosinicella</taxon>
    </lineage>
</organism>
<dbReference type="GO" id="GO:0016787">
    <property type="term" value="F:hydrolase activity"/>
    <property type="evidence" value="ECO:0007669"/>
    <property type="project" value="UniProtKB-KW"/>
</dbReference>
<accession>A0A2P7QZ53</accession>
<dbReference type="AlphaFoldDB" id="A0A2P7QZ53"/>
<keyword evidence="2" id="KW-1185">Reference proteome</keyword>
<proteinExistence type="predicted"/>
<keyword evidence="1" id="KW-0378">Hydrolase</keyword>
<gene>
    <name evidence="1" type="ORF">C7I55_02320</name>
</gene>
<dbReference type="EMBL" id="PXYI01000001">
    <property type="protein sequence ID" value="PSJ43236.1"/>
    <property type="molecule type" value="Genomic_DNA"/>
</dbReference>
<dbReference type="RefSeq" id="WP_106511256.1">
    <property type="nucleotide sequence ID" value="NZ_PXYI01000001.1"/>
</dbReference>
<protein>
    <submittedName>
        <fullName evidence="1">Hydrolase</fullName>
    </submittedName>
</protein>
<dbReference type="InterPro" id="IPR036412">
    <property type="entry name" value="HAD-like_sf"/>
</dbReference>
<name>A0A2P7QZ53_9SPHN</name>
<reference evidence="1 2" key="1">
    <citation type="submission" date="2018-03" db="EMBL/GenBank/DDBJ databases">
        <title>The draft genome of Sphingosinicella sp. GL-C-18.</title>
        <authorList>
            <person name="Liu L."/>
            <person name="Li L."/>
            <person name="Liang L."/>
            <person name="Zhang X."/>
            <person name="Wang T."/>
        </authorList>
    </citation>
    <scope>NUCLEOTIDE SEQUENCE [LARGE SCALE GENOMIC DNA]</scope>
    <source>
        <strain evidence="1 2">GL-C-18</strain>
    </source>
</reference>
<dbReference type="OrthoDB" id="9816564at2"/>
<dbReference type="SUPFAM" id="SSF56784">
    <property type="entry name" value="HAD-like"/>
    <property type="match status" value="1"/>
</dbReference>
<dbReference type="Proteomes" id="UP000241167">
    <property type="component" value="Unassembled WGS sequence"/>
</dbReference>
<comment type="caution">
    <text evidence="1">The sequence shown here is derived from an EMBL/GenBank/DDBJ whole genome shotgun (WGS) entry which is preliminary data.</text>
</comment>
<sequence>MHRSSILPHQLPTALDHNPEAAVLSLDCFDTLLWRNVHQPDDVFADLVQDGIDPGQRIMGERRARTEARINEERHEVTFKEIYTKLMTNADDAVRSAAIARELAAEARHCFPFRPTVELMDRAKAQGLKVIIVSDTYLDNAQLTELLRLSAGEDVLALIDRIFCSSDYGKPKAAGLFVDVLAELGVEPARILHLGDNPVADFDSPSRLGISALHLVQFDEATKERLRLETVGASVFNAAVRGSMPAYQPHRAGLSIAQPLLSDPTSALGYAALGPVFYGFGRWLLDEAADLEQRTGKPVRMLFLLRDGHLPHLVHQAIAPESANASRGEISRLTSSAATLTTEDAVTRYAKVATLSGYPADYTLARLLFPPAEANRIIRSLPKKGDQNQALFRYLSKPQTIDVIMRRSRAFCDRMIEHVRAATGIQPGETLMLVDLGYNGSVQNRVDRVLAEALGVHVAGRYLLLAESEVSGLDKKGFMDRRNYDDRALDALGSVVAVIEQLATVSQGSVIDYDPGGSPIRRDYTISDSQTRTRDRVQAACVQFARDVAGASHRRPQSDDVAWTHGAAATLIRLMFLPTKEELAVLEAFDHDINLGTSSHVKLFDPEVAERELKRRGPFYLKHSERMYLPAELRGQGFPLTLMAMASWRLRLDVQHSEFSDRHIVLPVMIADGNELSESVVHATPTHEGFFVATIPVGSGRFAIGAQFAKQYEWLQIEAVWFTPASTFLNPRSMHASKDFAAPYHLEGIEEVAPGLLKCTEEAGFLLVPPPPVQADVVLHIAFRPIAPRVKAPVTANPAEPALVG</sequence>
<evidence type="ECO:0000313" key="2">
    <source>
        <dbReference type="Proteomes" id="UP000241167"/>
    </source>
</evidence>
<evidence type="ECO:0000313" key="1">
    <source>
        <dbReference type="EMBL" id="PSJ43236.1"/>
    </source>
</evidence>
<dbReference type="Pfam" id="PF00702">
    <property type="entry name" value="Hydrolase"/>
    <property type="match status" value="1"/>
</dbReference>
<dbReference type="Gene3D" id="3.40.50.1000">
    <property type="entry name" value="HAD superfamily/HAD-like"/>
    <property type="match status" value="1"/>
</dbReference>